<reference evidence="1 2" key="1">
    <citation type="submission" date="2021-03" db="EMBL/GenBank/DDBJ databases">
        <title>Muricauda lutimaris sp. nov. and Muricauda ruestringensis sp. nov, two marine members of the Flavobacteriaceae isolated from deep sea sediments of Western Pacific.</title>
        <authorList>
            <person name="Zhao S."/>
            <person name="Liu R."/>
        </authorList>
    </citation>
    <scope>NUCLEOTIDE SEQUENCE [LARGE SCALE GENOMIC DNA]</scope>
    <source>
        <strain evidence="1 2">BC31-3-A3</strain>
    </source>
</reference>
<dbReference type="Proteomes" id="UP000664807">
    <property type="component" value="Unassembled WGS sequence"/>
</dbReference>
<evidence type="ECO:0000313" key="1">
    <source>
        <dbReference type="EMBL" id="MBO0340162.1"/>
    </source>
</evidence>
<dbReference type="RefSeq" id="WP_207025797.1">
    <property type="nucleotide sequence ID" value="NZ_JAFLNM010000001.1"/>
</dbReference>
<protein>
    <submittedName>
        <fullName evidence="1">Uncharacterized protein</fullName>
    </submittedName>
</protein>
<sequence length="310" mass="36381">MNSPKKLNYEVRPVKFTERKMMLAILQRVCGYFGNKYQYIGFGGLTFTDFKLFHKELHVDEMTTIEAGSFSKEKIEFNSPYSFIKIFMEGSTSALNKIDLKKKSLVWLDYDGVLDDYMFDDITLLFSKLPEGSIYVISCNKELKFSETNTEYTTEQFKEKFGSLVPFDLSNEDFSGLNNHKTIRKMLLSHIQKVLKERSGIESELNFHQLFNVIYRENRGANMFTYGGVLGGDNFNPEELSLVDFDFFNPEDNAYKIEMPNLTRKEVELINSKIHLKEKELLEMNVISENDLEKYKKSYKYMPHFYDIRV</sequence>
<organism evidence="1 2">
    <name type="scientific">Flagellimonas profundi</name>
    <dbReference type="NCBI Taxonomy" id="2915620"/>
    <lineage>
        <taxon>Bacteria</taxon>
        <taxon>Pseudomonadati</taxon>
        <taxon>Bacteroidota</taxon>
        <taxon>Flavobacteriia</taxon>
        <taxon>Flavobacteriales</taxon>
        <taxon>Flavobacteriaceae</taxon>
        <taxon>Flagellimonas</taxon>
    </lineage>
</organism>
<evidence type="ECO:0000313" key="2">
    <source>
        <dbReference type="Proteomes" id="UP000664807"/>
    </source>
</evidence>
<dbReference type="EMBL" id="JAFLNM010000001">
    <property type="protein sequence ID" value="MBO0340162.1"/>
    <property type="molecule type" value="Genomic_DNA"/>
</dbReference>
<name>A0ABS3FB22_9FLAO</name>
<dbReference type="InterPro" id="IPR046788">
    <property type="entry name" value="Methyltransf_35"/>
</dbReference>
<accession>A0ABS3FB22</accession>
<keyword evidence="2" id="KW-1185">Reference proteome</keyword>
<comment type="caution">
    <text evidence="1">The sequence shown here is derived from an EMBL/GenBank/DDBJ whole genome shotgun (WGS) entry which is preliminary data.</text>
</comment>
<gene>
    <name evidence="1" type="ORF">J0654_00825</name>
</gene>
<dbReference type="Pfam" id="PF20553">
    <property type="entry name" value="Methyltransf_35"/>
    <property type="match status" value="1"/>
</dbReference>
<proteinExistence type="predicted"/>